<dbReference type="AlphaFoldDB" id="A0A401G1R5"/>
<keyword evidence="3" id="KW-1185">Reference proteome</keyword>
<organism evidence="2 3">
    <name type="scientific">Desulfonema ishimotonii</name>
    <dbReference type="NCBI Taxonomy" id="45657"/>
    <lineage>
        <taxon>Bacteria</taxon>
        <taxon>Pseudomonadati</taxon>
        <taxon>Thermodesulfobacteriota</taxon>
        <taxon>Desulfobacteria</taxon>
        <taxon>Desulfobacterales</taxon>
        <taxon>Desulfococcaceae</taxon>
        <taxon>Desulfonema</taxon>
    </lineage>
</organism>
<sequence length="118" mass="12869">MKKGVLWTAVICAVILSGSNASAAELGGVDIHGFISQGYLKSDDNNFLGNSEDGSFQFNEMGINFSRELTDKLRIGVQFFSRDLSAVGNNDVVVDWAYGDYRWRRLGRADANGSGVIQ</sequence>
<gene>
    <name evidence="2" type="ORF">DENIS_4147</name>
</gene>
<evidence type="ECO:0000256" key="1">
    <source>
        <dbReference type="SAM" id="SignalP"/>
    </source>
</evidence>
<keyword evidence="1" id="KW-0732">Signal</keyword>
<evidence type="ECO:0008006" key="4">
    <source>
        <dbReference type="Google" id="ProtNLM"/>
    </source>
</evidence>
<dbReference type="SUPFAM" id="SSF56935">
    <property type="entry name" value="Porins"/>
    <property type="match status" value="1"/>
</dbReference>
<protein>
    <recommendedName>
        <fullName evidence="4">Porin</fullName>
    </recommendedName>
</protein>
<accession>A0A401G1R5</accession>
<proteinExistence type="predicted"/>
<dbReference type="EMBL" id="BEXT01000001">
    <property type="protein sequence ID" value="GBC63154.1"/>
    <property type="molecule type" value="Genomic_DNA"/>
</dbReference>
<comment type="caution">
    <text evidence="2">The sequence shown here is derived from an EMBL/GenBank/DDBJ whole genome shotgun (WGS) entry which is preliminary data.</text>
</comment>
<dbReference type="Proteomes" id="UP000288096">
    <property type="component" value="Unassembled WGS sequence"/>
</dbReference>
<feature type="signal peptide" evidence="1">
    <location>
        <begin position="1"/>
        <end position="23"/>
    </location>
</feature>
<dbReference type="RefSeq" id="WP_124330265.1">
    <property type="nucleotide sequence ID" value="NZ_BEXT01000001.1"/>
</dbReference>
<reference evidence="3" key="1">
    <citation type="submission" date="2017-11" db="EMBL/GenBank/DDBJ databases">
        <authorList>
            <person name="Watanabe M."/>
            <person name="Kojima H."/>
        </authorList>
    </citation>
    <scope>NUCLEOTIDE SEQUENCE [LARGE SCALE GENOMIC DNA]</scope>
    <source>
        <strain evidence="3">Tokyo 01</strain>
    </source>
</reference>
<name>A0A401G1R5_9BACT</name>
<evidence type="ECO:0000313" key="2">
    <source>
        <dbReference type="EMBL" id="GBC63154.1"/>
    </source>
</evidence>
<feature type="chain" id="PRO_5019124712" description="Porin" evidence="1">
    <location>
        <begin position="24"/>
        <end position="118"/>
    </location>
</feature>
<evidence type="ECO:0000313" key="3">
    <source>
        <dbReference type="Proteomes" id="UP000288096"/>
    </source>
</evidence>
<reference evidence="3" key="2">
    <citation type="submission" date="2019-01" db="EMBL/GenBank/DDBJ databases">
        <title>Genome sequence of Desulfonema ishimotonii strain Tokyo 01.</title>
        <authorList>
            <person name="Fukui M."/>
        </authorList>
    </citation>
    <scope>NUCLEOTIDE SEQUENCE [LARGE SCALE GENOMIC DNA]</scope>
    <source>
        <strain evidence="3">Tokyo 01</strain>
    </source>
</reference>
<dbReference type="OrthoDB" id="197869at2"/>